<dbReference type="SUPFAM" id="SSF49447">
    <property type="entry name" value="Second domain of Mu2 adaptin subunit (ap50) of ap2 adaptor"/>
    <property type="match status" value="2"/>
</dbReference>
<dbReference type="Gene3D" id="3.30.450.60">
    <property type="match status" value="2"/>
</dbReference>
<dbReference type="InterPro" id="IPR036168">
    <property type="entry name" value="AP2_Mu_C_sf"/>
</dbReference>
<dbReference type="PROSITE" id="PS51072">
    <property type="entry name" value="MHD"/>
    <property type="match status" value="1"/>
</dbReference>
<proteinExistence type="predicted"/>
<dbReference type="EMBL" id="JACGWL010000009">
    <property type="protein sequence ID" value="KAK4394782.1"/>
    <property type="molecule type" value="Genomic_DNA"/>
</dbReference>
<sequence length="278" mass="31854">MAGATSALYILDIKGRCLISRDYRGQVSAAQVEKFFSKLLEKEYELLDEIMDFGYPQYTEAKILSEFIKTDAYKMEGAQRPPMAVTNAVSWRSEGVVYRTNEVFLDVVESVNILVNSNGQIIRSEVYGALKMRTRLSGMPECKLGLNDRVLLEAQDRATKGKAIDLDDVKFHQCVRLARFENDRTISFIPPDGSFDLMTYRLSTQEYMLRAEFRLPSIVSEDAVADRKAPIRVKFEIPYFTVSGIQVRYLKIIEKSGYQALPWVRYITMAGDYELRLI</sequence>
<keyword evidence="7" id="KW-1185">Reference proteome</keyword>
<dbReference type="PRINTS" id="PR00314">
    <property type="entry name" value="CLATHRINADPT"/>
</dbReference>
<dbReference type="PROSITE" id="PS00990">
    <property type="entry name" value="CLAT_ADAPTOR_M_1"/>
    <property type="match status" value="1"/>
</dbReference>
<dbReference type="InterPro" id="IPR001392">
    <property type="entry name" value="Clathrin_mu"/>
</dbReference>
<evidence type="ECO:0000313" key="6">
    <source>
        <dbReference type="EMBL" id="KAK4394782.1"/>
    </source>
</evidence>
<dbReference type="CDD" id="cd09250">
    <property type="entry name" value="AP-1_Mu1_Cterm"/>
    <property type="match status" value="1"/>
</dbReference>
<dbReference type="InterPro" id="IPR011012">
    <property type="entry name" value="Longin-like_dom_sf"/>
</dbReference>
<accession>A0AAE1WKC0</accession>
<keyword evidence="3" id="KW-0653">Protein transport</keyword>
<dbReference type="AlphaFoldDB" id="A0AAE1WKC0"/>
<dbReference type="Gene3D" id="2.60.40.1170">
    <property type="entry name" value="Mu homology domain, subdomain B"/>
    <property type="match status" value="3"/>
</dbReference>
<comment type="caution">
    <text evidence="6">The sequence shown here is derived from an EMBL/GenBank/DDBJ whole genome shotgun (WGS) entry which is preliminary data.</text>
</comment>
<evidence type="ECO:0000256" key="2">
    <source>
        <dbReference type="ARBA" id="ARBA00022448"/>
    </source>
</evidence>
<dbReference type="GO" id="GO:0016192">
    <property type="term" value="P:vesicle-mediated transport"/>
    <property type="evidence" value="ECO:0007669"/>
    <property type="project" value="InterPro"/>
</dbReference>
<dbReference type="PROSITE" id="PS00991">
    <property type="entry name" value="CLAT_ADAPTOR_M_2"/>
    <property type="match status" value="1"/>
</dbReference>
<protein>
    <submittedName>
        <fullName evidence="6">AP-1 complex subunit mu-2</fullName>
    </submittedName>
</protein>
<evidence type="ECO:0000259" key="5">
    <source>
        <dbReference type="PROSITE" id="PS51072"/>
    </source>
</evidence>
<dbReference type="SUPFAM" id="SSF64356">
    <property type="entry name" value="SNARE-like"/>
    <property type="match status" value="1"/>
</dbReference>
<keyword evidence="4" id="KW-0472">Membrane</keyword>
<keyword evidence="2" id="KW-0813">Transport</keyword>
<name>A0AAE1WKC0_9LAMI</name>
<dbReference type="GO" id="GO:0012505">
    <property type="term" value="C:endomembrane system"/>
    <property type="evidence" value="ECO:0007669"/>
    <property type="project" value="UniProtKB-SubCell"/>
</dbReference>
<reference evidence="6" key="2">
    <citation type="journal article" date="2024" name="Plant">
        <title>Genomic evolution and insights into agronomic trait innovations of Sesamum species.</title>
        <authorList>
            <person name="Miao H."/>
            <person name="Wang L."/>
            <person name="Qu L."/>
            <person name="Liu H."/>
            <person name="Sun Y."/>
            <person name="Le M."/>
            <person name="Wang Q."/>
            <person name="Wei S."/>
            <person name="Zheng Y."/>
            <person name="Lin W."/>
            <person name="Duan Y."/>
            <person name="Cao H."/>
            <person name="Xiong S."/>
            <person name="Wang X."/>
            <person name="Wei L."/>
            <person name="Li C."/>
            <person name="Ma Q."/>
            <person name="Ju M."/>
            <person name="Zhao R."/>
            <person name="Li G."/>
            <person name="Mu C."/>
            <person name="Tian Q."/>
            <person name="Mei H."/>
            <person name="Zhang T."/>
            <person name="Gao T."/>
            <person name="Zhang H."/>
        </authorList>
    </citation>
    <scope>NUCLEOTIDE SEQUENCE</scope>
    <source>
        <strain evidence="6">K16</strain>
    </source>
</reference>
<dbReference type="PANTHER" id="PTHR10529">
    <property type="entry name" value="AP COMPLEX SUBUNIT MU"/>
    <property type="match status" value="1"/>
</dbReference>
<evidence type="ECO:0000256" key="4">
    <source>
        <dbReference type="ARBA" id="ARBA00023136"/>
    </source>
</evidence>
<reference evidence="6" key="1">
    <citation type="submission" date="2020-06" db="EMBL/GenBank/DDBJ databases">
        <authorList>
            <person name="Li T."/>
            <person name="Hu X."/>
            <person name="Zhang T."/>
            <person name="Song X."/>
            <person name="Zhang H."/>
            <person name="Dai N."/>
            <person name="Sheng W."/>
            <person name="Hou X."/>
            <person name="Wei L."/>
        </authorList>
    </citation>
    <scope>NUCLEOTIDE SEQUENCE</scope>
    <source>
        <strain evidence="6">K16</strain>
        <tissue evidence="6">Leaf</tissue>
    </source>
</reference>
<evidence type="ECO:0000256" key="3">
    <source>
        <dbReference type="ARBA" id="ARBA00022927"/>
    </source>
</evidence>
<dbReference type="InterPro" id="IPR018240">
    <property type="entry name" value="Clathrin_mu_CS"/>
</dbReference>
<feature type="domain" description="MHD" evidence="5">
    <location>
        <begin position="100"/>
        <end position="278"/>
    </location>
</feature>
<dbReference type="Proteomes" id="UP001289374">
    <property type="component" value="Unassembled WGS sequence"/>
</dbReference>
<organism evidence="6 7">
    <name type="scientific">Sesamum angolense</name>
    <dbReference type="NCBI Taxonomy" id="2727404"/>
    <lineage>
        <taxon>Eukaryota</taxon>
        <taxon>Viridiplantae</taxon>
        <taxon>Streptophyta</taxon>
        <taxon>Embryophyta</taxon>
        <taxon>Tracheophyta</taxon>
        <taxon>Spermatophyta</taxon>
        <taxon>Magnoliopsida</taxon>
        <taxon>eudicotyledons</taxon>
        <taxon>Gunneridae</taxon>
        <taxon>Pentapetalae</taxon>
        <taxon>asterids</taxon>
        <taxon>lamiids</taxon>
        <taxon>Lamiales</taxon>
        <taxon>Pedaliaceae</taxon>
        <taxon>Sesamum</taxon>
    </lineage>
</organism>
<dbReference type="InterPro" id="IPR028565">
    <property type="entry name" value="MHD"/>
</dbReference>
<dbReference type="InterPro" id="IPR050431">
    <property type="entry name" value="Adaptor_comp_med_subunit"/>
</dbReference>
<dbReference type="Pfam" id="PF00928">
    <property type="entry name" value="Adap_comp_sub"/>
    <property type="match status" value="1"/>
</dbReference>
<evidence type="ECO:0000256" key="1">
    <source>
        <dbReference type="ARBA" id="ARBA00004308"/>
    </source>
</evidence>
<comment type="subcellular location">
    <subcellularLocation>
        <location evidence="1">Endomembrane system</location>
    </subcellularLocation>
</comment>
<evidence type="ECO:0000313" key="7">
    <source>
        <dbReference type="Proteomes" id="UP001289374"/>
    </source>
</evidence>
<dbReference type="GO" id="GO:0006886">
    <property type="term" value="P:intracellular protein transport"/>
    <property type="evidence" value="ECO:0007669"/>
    <property type="project" value="InterPro"/>
</dbReference>
<gene>
    <name evidence="6" type="ORF">Sango_1632500</name>
</gene>
<dbReference type="GO" id="GO:0030131">
    <property type="term" value="C:clathrin adaptor complex"/>
    <property type="evidence" value="ECO:0007669"/>
    <property type="project" value="InterPro"/>
</dbReference>